<dbReference type="Pfam" id="PF24883">
    <property type="entry name" value="NPHP3_N"/>
    <property type="match status" value="1"/>
</dbReference>
<evidence type="ECO:0000313" key="7">
    <source>
        <dbReference type="Proteomes" id="UP000613740"/>
    </source>
</evidence>
<dbReference type="Gene3D" id="2.130.10.10">
    <property type="entry name" value="YVTN repeat-like/Quinoprotein amine dehydrogenase"/>
    <property type="match status" value="6"/>
</dbReference>
<feature type="repeat" description="WD" evidence="3">
    <location>
        <begin position="1152"/>
        <end position="1193"/>
    </location>
</feature>
<feature type="repeat" description="WD" evidence="3">
    <location>
        <begin position="1766"/>
        <end position="1790"/>
    </location>
</feature>
<dbReference type="InterPro" id="IPR056884">
    <property type="entry name" value="NPHP3-like_N"/>
</dbReference>
<feature type="repeat" description="WD" evidence="3">
    <location>
        <begin position="1116"/>
        <end position="1150"/>
    </location>
</feature>
<accession>A0A836B7I8</accession>
<keyword evidence="2" id="KW-0677">Repeat</keyword>
<sequence>MGCGASRAGTAAAAEAVPPTQPQQAGALLGALGVTSDGAGSPPASTNGTQPPATGAAAAPSSAVSVQAAATAHPPAALQPTGRQQAPAAAGHASPAGGGGGGGGDDTSTLQDDPLAASKLGITLRGLRRLLGRLQQRFGVEALAAMSTTQVMERYVQEVTRPRRCRLLELAAPGGEVEPSDVAPPVYFISHCWKNLATRMFEYVLVYLQHADDGVAVWIDILAVNQHAGTQAQRHDVSPEAFSATVQACAAGTVVVLDTQVVSPATRAWCIFEWTHTLTLHGPDGLHLHLRPQDRGPLIASIDVESAQCFVPADKEMILAEVTKHHASPQLFNAKLKLQLLLEPLSYRVDVRRLSQQAEDAGTAWDWAAVGAWLVAAAEAGRGTRVLCISGGAGTGKSTVSAVLCARGLAAAGGGGGAGGAAAAGAVLAHHFVKYNDARRQDSVRVIKSLAYQLAESLPLVRDHLLQLDVAAVAGLSDAEEAFRLLLLQPLRAFHEAQEQHEKTQGNSQAPPQVVLLIDALDEADPPELLRAAATAGSGDGGPSGAGGLAAQAPPACPTVCGNSALQLLVAQLSQLPPCVRFVLTTRPDAAAGQVLQCLDRTFGGSSGGGVTHLRPAELRKGGSGGSGRGNSDGVLLYHTAAAALADEAAKAAQAGASSAAAATMPPAHPPQLSTVLDLYGKVFDTARARYRSSSSGAAAASPSSPASADSSTSDVSTLLSVLLAAREPLSASFLQQLGLGSAIPRLPGSGRLFFIDKHHLYTAHRTLDDWLLRRGSSSSAGSGDSGGDADPFAVQLGHGHQAIGLYLANSVWQGGEGADDAKGVGGGGALGAKGATAAADAATAGAGGNGSSGSGGVGTGGGGSAATALPYMLPYTLKYVVSHLVAAVEWQAAAFAAAAAASADRDGIIDITNLDPHVAYGPAAVCLDELLTDFGFLTAALGAGHGPALVGTLAGLSAHTRHSYDVLRWLQAEQFNLLGKSPAAAALHALATAPVGCGLHAEAARSAGLPWAVRRVLPDPGGWAQSQMVLKGHPDKVLGLAYSPDSRQLASVGEDDGAVRVYNTRTGECIAVLQPQQPQQQQQEGEVAQPGGEVAAAGGVAARAHATGHAPGRSVRAVSWSPDGRCLATGGDDCRLLLWDVATGQVTHEFAGGHQGGVYGAAFSPDGAKLASCGGDKVIRVWEVASGAATCVCVLAGHNLAVRCVAWSSDGRQLASAGEDCTARIWHAETGEQMAKVDDFDDDVNCVAWSPDNLALVICSSDGKLLRHDVATGDTETVMELRGGEVKCAAFSRPPAPTPPPTTQQLPQPQPQLLLASGDQAVRLWDGDSFAHRGDLPGGSGRVQVVAFSPDGRQLAAGGASAAAAGETGDSAAAAAAATAEGPGDVVRRLAIPSDGEQVAVGCKDRYVRVWDAGTGVLVAKLPGHDTPVSDVAWNPTRGALLASCAHDGMVLIWDVSALLAESLLLQLSDYPPEHLKWQMEALMTRARPHCAAVLTEHECGVLCVAWSLAGDLLASGGRDGAVRVWEVERDEEREVTARCVAVLTGHAAAVTRLAFSEDGQLLASCCGGGGGGGGGGGAGEDSTVRVWAVRGGGECRAELKGHTGGVHALAFTGGPGSGGSEGRQQLLATGGDDKVVRLWAMDASGGASRCVAQLQLGAAVRAAPSLDDLNARGEFSFLAVNEAMAGQFRGIVYGLDWGVDGSQLVVAANDDKLRLYQRAGGAGAGAGAGAADGGEGGGEGGGAEQQWVCVAELPGHAETALGGVMAVAASLDGKVLASGGCDGTVRVWRPTVDAQEVELDGGAD</sequence>
<dbReference type="InterPro" id="IPR001680">
    <property type="entry name" value="WD40_rpt"/>
</dbReference>
<dbReference type="SMART" id="SM00320">
    <property type="entry name" value="WD40"/>
    <property type="match status" value="14"/>
</dbReference>
<feature type="repeat" description="WD" evidence="3">
    <location>
        <begin position="1423"/>
        <end position="1458"/>
    </location>
</feature>
<dbReference type="PROSITE" id="PS50082">
    <property type="entry name" value="WD_REPEATS_2"/>
    <property type="match status" value="9"/>
</dbReference>
<dbReference type="PROSITE" id="PS00678">
    <property type="entry name" value="WD_REPEATS_1"/>
    <property type="match status" value="4"/>
</dbReference>
<dbReference type="PANTHER" id="PTHR19848:SF8">
    <property type="entry name" value="F-BOX AND WD REPEAT DOMAIN CONTAINING 7"/>
    <property type="match status" value="1"/>
</dbReference>
<dbReference type="InterPro" id="IPR015943">
    <property type="entry name" value="WD40/YVTN_repeat-like_dom_sf"/>
</dbReference>
<reference evidence="6" key="1">
    <citation type="journal article" date="2020" name="bioRxiv">
        <title>Comparative genomics of Chlamydomonas.</title>
        <authorList>
            <person name="Craig R.J."/>
            <person name="Hasan A.R."/>
            <person name="Ness R.W."/>
            <person name="Keightley P.D."/>
        </authorList>
    </citation>
    <scope>NUCLEOTIDE SEQUENCE</scope>
    <source>
        <strain evidence="6">CCAP 11/173</strain>
    </source>
</reference>
<feature type="compositionally biased region" description="Low complexity" evidence="4">
    <location>
        <begin position="86"/>
        <end position="95"/>
    </location>
</feature>
<evidence type="ECO:0000313" key="6">
    <source>
        <dbReference type="EMBL" id="KAG2449768.1"/>
    </source>
</evidence>
<name>A0A836B7I8_9CHLO</name>
<dbReference type="Proteomes" id="UP000613740">
    <property type="component" value="Unassembled WGS sequence"/>
</dbReference>
<dbReference type="InterPro" id="IPR036322">
    <property type="entry name" value="WD40_repeat_dom_sf"/>
</dbReference>
<evidence type="ECO:0000256" key="2">
    <source>
        <dbReference type="ARBA" id="ARBA00022737"/>
    </source>
</evidence>
<evidence type="ECO:0000256" key="3">
    <source>
        <dbReference type="PROSITE-ProRule" id="PRU00221"/>
    </source>
</evidence>
<gene>
    <name evidence="6" type="ORF">HYH02_005293</name>
</gene>
<dbReference type="Pfam" id="PF00400">
    <property type="entry name" value="WD40"/>
    <property type="match status" value="11"/>
</dbReference>
<feature type="repeat" description="WD" evidence="3">
    <location>
        <begin position="1196"/>
        <end position="1237"/>
    </location>
</feature>
<dbReference type="OrthoDB" id="674604at2759"/>
<evidence type="ECO:0000256" key="1">
    <source>
        <dbReference type="ARBA" id="ARBA00022574"/>
    </source>
</evidence>
<feature type="compositionally biased region" description="Low complexity" evidence="4">
    <location>
        <begin position="1"/>
        <end position="25"/>
    </location>
</feature>
<feature type="compositionally biased region" description="Gly residues" evidence="4">
    <location>
        <begin position="96"/>
        <end position="105"/>
    </location>
</feature>
<dbReference type="PANTHER" id="PTHR19848">
    <property type="entry name" value="WD40 REPEAT PROTEIN"/>
    <property type="match status" value="1"/>
</dbReference>
<protein>
    <recommendedName>
        <fullName evidence="5">Nephrocystin 3-like N-terminal domain-containing protein</fullName>
    </recommendedName>
</protein>
<feature type="repeat" description="WD" evidence="3">
    <location>
        <begin position="1381"/>
        <end position="1422"/>
    </location>
</feature>
<evidence type="ECO:0000256" key="4">
    <source>
        <dbReference type="SAM" id="MobiDB-lite"/>
    </source>
</evidence>
<keyword evidence="1 3" id="KW-0853">WD repeat</keyword>
<feature type="compositionally biased region" description="Low complexity" evidence="4">
    <location>
        <begin position="48"/>
        <end position="76"/>
    </location>
</feature>
<feature type="region of interest" description="Disordered" evidence="4">
    <location>
        <begin position="607"/>
        <end position="628"/>
    </location>
</feature>
<organism evidence="6 7">
    <name type="scientific">Chlamydomonas schloesseri</name>
    <dbReference type="NCBI Taxonomy" id="2026947"/>
    <lineage>
        <taxon>Eukaryota</taxon>
        <taxon>Viridiplantae</taxon>
        <taxon>Chlorophyta</taxon>
        <taxon>core chlorophytes</taxon>
        <taxon>Chlorophyceae</taxon>
        <taxon>CS clade</taxon>
        <taxon>Chlamydomonadales</taxon>
        <taxon>Chlamydomonadaceae</taxon>
        <taxon>Chlamydomonas</taxon>
    </lineage>
</organism>
<dbReference type="EMBL" id="JAEHOD010000013">
    <property type="protein sequence ID" value="KAG2449768.1"/>
    <property type="molecule type" value="Genomic_DNA"/>
</dbReference>
<dbReference type="InterPro" id="IPR019775">
    <property type="entry name" value="WD40_repeat_CS"/>
</dbReference>
<keyword evidence="7" id="KW-1185">Reference proteome</keyword>
<feature type="repeat" description="WD" evidence="3">
    <location>
        <begin position="1496"/>
        <end position="1537"/>
    </location>
</feature>
<feature type="region of interest" description="Disordered" evidence="4">
    <location>
        <begin position="1"/>
        <end position="112"/>
    </location>
</feature>
<dbReference type="SUPFAM" id="SSF50978">
    <property type="entry name" value="WD40 repeat-like"/>
    <property type="match status" value="2"/>
</dbReference>
<feature type="domain" description="Nephrocystin 3-like N-terminal" evidence="5">
    <location>
        <begin position="382"/>
        <end position="529"/>
    </location>
</feature>
<proteinExistence type="predicted"/>
<feature type="repeat" description="WD" evidence="3">
    <location>
        <begin position="1031"/>
        <end position="1073"/>
    </location>
</feature>
<dbReference type="PROSITE" id="PS50294">
    <property type="entry name" value="WD_REPEATS_REGION"/>
    <property type="match status" value="5"/>
</dbReference>
<dbReference type="CDD" id="cd00200">
    <property type="entry name" value="WD40"/>
    <property type="match status" value="2"/>
</dbReference>
<feature type="repeat" description="WD" evidence="3">
    <location>
        <begin position="1601"/>
        <end position="1641"/>
    </location>
</feature>
<comment type="caution">
    <text evidence="6">The sequence shown here is derived from an EMBL/GenBank/DDBJ whole genome shotgun (WGS) entry which is preliminary data.</text>
</comment>
<evidence type="ECO:0000259" key="5">
    <source>
        <dbReference type="Pfam" id="PF24883"/>
    </source>
</evidence>